<dbReference type="PANTHER" id="PTHR40763">
    <property type="entry name" value="MEMBRANE PROTEIN-RELATED"/>
    <property type="match status" value="1"/>
</dbReference>
<protein>
    <recommendedName>
        <fullName evidence="6">Cell wall-active antibiotics response LiaF-like C-terminal domain-containing protein</fullName>
    </recommendedName>
</protein>
<name>A0ABR7XAX7_9SPHI</name>
<accession>A0ABR7XAX7</accession>
<keyword evidence="1" id="KW-0812">Transmembrane</keyword>
<evidence type="ECO:0008006" key="6">
    <source>
        <dbReference type="Google" id="ProtNLM"/>
    </source>
</evidence>
<keyword evidence="1" id="KW-0472">Membrane</keyword>
<reference evidence="4 5" key="1">
    <citation type="submission" date="2020-09" db="EMBL/GenBank/DDBJ databases">
        <title>Novel species of Mucilaginibacter isolated from a glacier on the Tibetan Plateau.</title>
        <authorList>
            <person name="Liu Q."/>
            <person name="Xin Y.-H."/>
        </authorList>
    </citation>
    <scope>NUCLEOTIDE SEQUENCE [LARGE SCALE GENOMIC DNA]</scope>
    <source>
        <strain evidence="4 5">CGMCC 1.13878</strain>
    </source>
</reference>
<keyword evidence="1" id="KW-1133">Transmembrane helix</keyword>
<dbReference type="EMBL" id="JACWMW010000008">
    <property type="protein sequence ID" value="MBD1387712.1"/>
    <property type="molecule type" value="Genomic_DNA"/>
</dbReference>
<evidence type="ECO:0000256" key="1">
    <source>
        <dbReference type="SAM" id="Phobius"/>
    </source>
</evidence>
<feature type="domain" description="LiaF transmembrane" evidence="3">
    <location>
        <begin position="18"/>
        <end position="111"/>
    </location>
</feature>
<gene>
    <name evidence="4" type="ORF">IDJ75_20685</name>
</gene>
<feature type="transmembrane region" description="Helical" evidence="1">
    <location>
        <begin position="37"/>
        <end position="56"/>
    </location>
</feature>
<evidence type="ECO:0000313" key="5">
    <source>
        <dbReference type="Proteomes" id="UP000618754"/>
    </source>
</evidence>
<dbReference type="PANTHER" id="PTHR40763:SF5">
    <property type="entry name" value="MEMBRANE PROTEIN"/>
    <property type="match status" value="1"/>
</dbReference>
<dbReference type="InterPro" id="IPR054331">
    <property type="entry name" value="LiaF_TM"/>
</dbReference>
<proteinExistence type="predicted"/>
<feature type="transmembrane region" description="Helical" evidence="1">
    <location>
        <begin position="92"/>
        <end position="107"/>
    </location>
</feature>
<dbReference type="Pfam" id="PF09922">
    <property type="entry name" value="LiaF-like_C"/>
    <property type="match status" value="1"/>
</dbReference>
<dbReference type="Pfam" id="PF22570">
    <property type="entry name" value="LiaF-TM"/>
    <property type="match status" value="1"/>
</dbReference>
<dbReference type="RefSeq" id="WP_191177557.1">
    <property type="nucleotide sequence ID" value="NZ_JACWMW010000008.1"/>
</dbReference>
<organism evidence="4 5">
    <name type="scientific">Mucilaginibacter rigui</name>
    <dbReference type="NCBI Taxonomy" id="534635"/>
    <lineage>
        <taxon>Bacteria</taxon>
        <taxon>Pseudomonadati</taxon>
        <taxon>Bacteroidota</taxon>
        <taxon>Sphingobacteriia</taxon>
        <taxon>Sphingobacteriales</taxon>
        <taxon>Sphingobacteriaceae</taxon>
        <taxon>Mucilaginibacter</taxon>
    </lineage>
</organism>
<evidence type="ECO:0000259" key="2">
    <source>
        <dbReference type="Pfam" id="PF09922"/>
    </source>
</evidence>
<feature type="transmembrane region" description="Helical" evidence="1">
    <location>
        <begin position="12"/>
        <end position="31"/>
    </location>
</feature>
<comment type="caution">
    <text evidence="4">The sequence shown here is derived from an EMBL/GenBank/DDBJ whole genome shotgun (WGS) entry which is preliminary data.</text>
</comment>
<dbReference type="Proteomes" id="UP000618754">
    <property type="component" value="Unassembled WGS sequence"/>
</dbReference>
<feature type="domain" description="Cell wall-active antibiotics response LiaF-like C-terminal" evidence="2">
    <location>
        <begin position="183"/>
        <end position="241"/>
    </location>
</feature>
<dbReference type="InterPro" id="IPR024425">
    <property type="entry name" value="LiaF-like_C"/>
</dbReference>
<sequence>MSNHINDINRTPKNKVLAGVILLAVGGVLLLKQFNLFFFPHWLFSWPILLIIWGMYYGAKYNFRKPFWFILVIIGLGNLLDDAIPNFDVSDIIWPVMLIAFGVWIILRKRNEPTVQNADYWDKKYKANPYSGEKPLANFDTEGTEANTAEPIGSMPPPPSQDDYLNATAVFGGVNKTILSKNFQGGDITNVFGGTELDFTQADIHGRVVIDITQMFGGTKLIVPANWHVIPDLAAVFAGVDDKRIKTTLANTTDKVLVLKGVSMFAGVDIRSY</sequence>
<evidence type="ECO:0000259" key="3">
    <source>
        <dbReference type="Pfam" id="PF22570"/>
    </source>
</evidence>
<keyword evidence="5" id="KW-1185">Reference proteome</keyword>
<evidence type="ECO:0000313" key="4">
    <source>
        <dbReference type="EMBL" id="MBD1387712.1"/>
    </source>
</evidence>
<feature type="transmembrane region" description="Helical" evidence="1">
    <location>
        <begin position="63"/>
        <end position="80"/>
    </location>
</feature>